<dbReference type="GO" id="GO:0004632">
    <property type="term" value="F:phosphopantothenate--cysteine ligase activity"/>
    <property type="evidence" value="ECO:0007669"/>
    <property type="project" value="UniProtKB-UniRule"/>
</dbReference>
<dbReference type="RefSeq" id="WP_007366120.1">
    <property type="nucleotide sequence ID" value="NZ_ACLR01000224.1"/>
</dbReference>
<dbReference type="Proteomes" id="UP000003303">
    <property type="component" value="Unassembled WGS sequence"/>
</dbReference>
<feature type="binding site" evidence="3">
    <location>
        <position position="345"/>
    </location>
    <ligand>
        <name>CTP</name>
        <dbReference type="ChEBI" id="CHEBI:37563"/>
    </ligand>
</feature>
<keyword evidence="3" id="KW-0460">Magnesium</keyword>
<dbReference type="PANTHER" id="PTHR14359:SF6">
    <property type="entry name" value="PHOSPHOPANTOTHENOYLCYSTEINE DECARBOXYLASE"/>
    <property type="match status" value="1"/>
</dbReference>
<dbReference type="GO" id="GO:0071513">
    <property type="term" value="C:phosphopantothenoylcysteine decarboxylase complex"/>
    <property type="evidence" value="ECO:0007669"/>
    <property type="project" value="TreeGrafter"/>
</dbReference>
<dbReference type="InterPro" id="IPR005252">
    <property type="entry name" value="CoaBC"/>
</dbReference>
<dbReference type="EC" id="6.3.2.5" evidence="3"/>
<dbReference type="GO" id="GO:0010181">
    <property type="term" value="F:FMN binding"/>
    <property type="evidence" value="ECO:0007669"/>
    <property type="project" value="UniProtKB-UniRule"/>
</dbReference>
<comment type="catalytic activity">
    <reaction evidence="3 4">
        <text>(R)-4'-phosphopantothenate + L-cysteine + CTP = N-[(R)-4-phosphopantothenoyl]-L-cysteine + CMP + diphosphate + H(+)</text>
        <dbReference type="Rhea" id="RHEA:19397"/>
        <dbReference type="ChEBI" id="CHEBI:10986"/>
        <dbReference type="ChEBI" id="CHEBI:15378"/>
        <dbReference type="ChEBI" id="CHEBI:33019"/>
        <dbReference type="ChEBI" id="CHEBI:35235"/>
        <dbReference type="ChEBI" id="CHEBI:37563"/>
        <dbReference type="ChEBI" id="CHEBI:59458"/>
        <dbReference type="ChEBI" id="CHEBI:60377"/>
        <dbReference type="EC" id="6.3.2.5"/>
    </reaction>
</comment>
<reference evidence="7 8" key="1">
    <citation type="submission" date="2009-04" db="EMBL/GenBank/DDBJ databases">
        <authorList>
            <person name="Sebastian Y."/>
            <person name="Madupu R."/>
            <person name="Durkin A.S."/>
            <person name="Torralba M."/>
            <person name="Methe B."/>
            <person name="Sutton G.G."/>
            <person name="Strausberg R.L."/>
            <person name="Nelson K.E."/>
        </authorList>
    </citation>
    <scope>NUCLEOTIDE SEQUENCE [LARGE SCALE GENOMIC DNA]</scope>
    <source>
        <strain evidence="7 8">60-3</strain>
    </source>
</reference>
<feature type="binding site" evidence="3">
    <location>
        <position position="349"/>
    </location>
    <ligand>
        <name>CTP</name>
        <dbReference type="ChEBI" id="CHEBI:37563"/>
    </ligand>
</feature>
<dbReference type="Gene3D" id="3.40.50.1950">
    <property type="entry name" value="Flavin prenyltransferase-like"/>
    <property type="match status" value="1"/>
</dbReference>
<dbReference type="InterPro" id="IPR003382">
    <property type="entry name" value="Flavoprotein"/>
</dbReference>
<dbReference type="OrthoDB" id="9802554at2"/>
<feature type="binding site" evidence="3">
    <location>
        <position position="283"/>
    </location>
    <ligand>
        <name>CTP</name>
        <dbReference type="ChEBI" id="CHEBI:37563"/>
    </ligand>
</feature>
<comment type="similarity">
    <text evidence="3 4">In the C-terminal section; belongs to the PPC synthetase family.</text>
</comment>
<dbReference type="eggNOG" id="COG0452">
    <property type="taxonomic scope" value="Bacteria"/>
</dbReference>
<comment type="pathway">
    <text evidence="3 4">Cofactor biosynthesis; coenzyme A biosynthesis; CoA from (R)-pantothenate: step 2/5.</text>
</comment>
<dbReference type="Pfam" id="PF02441">
    <property type="entry name" value="Flavoprotein"/>
    <property type="match status" value="1"/>
</dbReference>
<dbReference type="InterPro" id="IPR007085">
    <property type="entry name" value="DNA/pantothenate-metab_flavo_C"/>
</dbReference>
<organism evidence="7 8">
    <name type="scientific">Porphyromonas uenonis 60-3</name>
    <dbReference type="NCBI Taxonomy" id="596327"/>
    <lineage>
        <taxon>Bacteria</taxon>
        <taxon>Pseudomonadati</taxon>
        <taxon>Bacteroidota</taxon>
        <taxon>Bacteroidia</taxon>
        <taxon>Bacteroidales</taxon>
        <taxon>Porphyromonadaceae</taxon>
        <taxon>Porphyromonas</taxon>
    </lineage>
</organism>
<evidence type="ECO:0000259" key="5">
    <source>
        <dbReference type="Pfam" id="PF02441"/>
    </source>
</evidence>
<dbReference type="UniPathway" id="UPA00241">
    <property type="reaction ID" value="UER00353"/>
</dbReference>
<keyword evidence="3" id="KW-0479">Metal-binding</keyword>
<dbReference type="STRING" id="596327.PORUE0001_1104"/>
<protein>
    <recommendedName>
        <fullName evidence="3">Coenzyme A biosynthesis bifunctional protein CoaBC</fullName>
    </recommendedName>
    <alternativeName>
        <fullName evidence="3">DNA/pantothenate metabolism flavoprotein</fullName>
    </alternativeName>
    <alternativeName>
        <fullName evidence="3">Phosphopantothenoylcysteine synthetase/decarboxylase</fullName>
        <shortName evidence="3">PPCS-PPCDC</shortName>
    </alternativeName>
    <domain>
        <recommendedName>
            <fullName evidence="3">Phosphopantothenoylcysteine decarboxylase</fullName>
            <shortName evidence="3">PPC decarboxylase</shortName>
            <shortName evidence="3">PPC-DC</shortName>
            <ecNumber evidence="3">4.1.1.36</ecNumber>
        </recommendedName>
        <alternativeName>
            <fullName evidence="3">CoaC</fullName>
        </alternativeName>
    </domain>
    <domain>
        <recommendedName>
            <fullName evidence="3">Phosphopantothenate--cysteine ligase</fullName>
            <ecNumber evidence="3">6.3.2.5</ecNumber>
        </recommendedName>
        <alternativeName>
            <fullName evidence="3">CoaB</fullName>
        </alternativeName>
        <alternativeName>
            <fullName evidence="3">Phosphopantothenoylcysteine synthetase</fullName>
            <shortName evidence="3">PPC synthetase</shortName>
            <shortName evidence="3">PPC-S</shortName>
        </alternativeName>
    </domain>
</protein>
<comment type="function">
    <text evidence="3">Catalyzes two sequential steps in the biosynthesis of coenzyme A. In the first step cysteine is conjugated to 4'-phosphopantothenate to form 4-phosphopantothenoylcysteine. In the second step the latter compound is decarboxylated to form 4'-phosphopantotheine.</text>
</comment>
<dbReference type="Gene3D" id="3.40.50.10300">
    <property type="entry name" value="CoaB-like"/>
    <property type="match status" value="1"/>
</dbReference>
<dbReference type="InterPro" id="IPR035929">
    <property type="entry name" value="CoaB-like_sf"/>
</dbReference>
<keyword evidence="3 4" id="KW-0436">Ligase</keyword>
<comment type="similarity">
    <text evidence="3 4">In the N-terminal section; belongs to the HFCD (homo-oligomeric flavin containing Cys decarboxylase) superfamily.</text>
</comment>
<evidence type="ECO:0000256" key="2">
    <source>
        <dbReference type="ARBA" id="ARBA00023239"/>
    </source>
</evidence>
<keyword evidence="3 4" id="KW-0285">Flavoprotein</keyword>
<dbReference type="GO" id="GO:0015937">
    <property type="term" value="P:coenzyme A biosynthetic process"/>
    <property type="evidence" value="ECO:0007669"/>
    <property type="project" value="UniProtKB-UniRule"/>
</dbReference>
<feature type="region of interest" description="Phosphopantothenate--cysteine ligase" evidence="3">
    <location>
        <begin position="194"/>
        <end position="409"/>
    </location>
</feature>
<sequence>MRLQNKHIVVGITGGIAAYKSASLVRLLVKEGAEVQVVMTPAAKEFITPLTLATLSQHAVVSDFFDRRDGSWHSHVTLGTWADLMIIAPATASTIGKMAHGIADNILVTTYLAMRAPVLIAPAMDLDMWSHPTTARNLEILAQDGVAQALPAEGFLASGLTGRGRMQEPEEILEQAVAMLTAKAEKLPLAGECVTITAGPTYEPIDDVRFIGNHSSGLMGISLAEAFAQQGAEVHLVLGPTHLRPTNPHIVVHSVMTAEEMLAVAEETFGRSSVAVFAAAVADYRPEERVQGKIKKERRGGEQMQLTLMQNPDIAATLGAKRRAGQYLVGFALETSVDTSAAEGKLCSKHLDAIVLNSTSDAGAGFGVSTNKVLILDKAGARCDLPLESKAVVAKQIVDFVLKHRTQLV</sequence>
<feature type="binding site" evidence="3">
    <location>
        <position position="293"/>
    </location>
    <ligand>
        <name>CTP</name>
        <dbReference type="ChEBI" id="CHEBI:37563"/>
    </ligand>
</feature>
<evidence type="ECO:0000256" key="1">
    <source>
        <dbReference type="ARBA" id="ARBA00022793"/>
    </source>
</evidence>
<keyword evidence="8" id="KW-1185">Reference proteome</keyword>
<feature type="domain" description="DNA/pantothenate metabolism flavoprotein C-terminal" evidence="6">
    <location>
        <begin position="189"/>
        <end position="402"/>
    </location>
</feature>
<keyword evidence="3" id="KW-0511">Multifunctional enzyme</keyword>
<comment type="cofactor">
    <cofactor evidence="3">
        <name>Mg(2+)</name>
        <dbReference type="ChEBI" id="CHEBI:18420"/>
    </cofactor>
</comment>
<comment type="pathway">
    <text evidence="3 4">Cofactor biosynthesis; coenzyme A biosynthesis; CoA from (R)-pantothenate: step 3/5.</text>
</comment>
<dbReference type="GO" id="GO:0046872">
    <property type="term" value="F:metal ion binding"/>
    <property type="evidence" value="ECO:0007669"/>
    <property type="project" value="UniProtKB-KW"/>
</dbReference>
<dbReference type="HAMAP" id="MF_02225">
    <property type="entry name" value="CoaBC"/>
    <property type="match status" value="1"/>
</dbReference>
<dbReference type="EMBL" id="ACLR01000224">
    <property type="protein sequence ID" value="EEK16003.1"/>
    <property type="molecule type" value="Genomic_DNA"/>
</dbReference>
<dbReference type="EC" id="4.1.1.36" evidence="3"/>
<feature type="region of interest" description="Phosphopantothenoylcysteine decarboxylase" evidence="3">
    <location>
        <begin position="1"/>
        <end position="193"/>
    </location>
</feature>
<accession>C2ME49</accession>
<comment type="caution">
    <text evidence="7">The sequence shown here is derived from an EMBL/GenBank/DDBJ whole genome shotgun (WGS) entry which is preliminary data.</text>
</comment>
<feature type="domain" description="Flavoprotein" evidence="5">
    <location>
        <begin position="6"/>
        <end position="178"/>
    </location>
</feature>
<evidence type="ECO:0000259" key="6">
    <source>
        <dbReference type="Pfam" id="PF04127"/>
    </source>
</evidence>
<proteinExistence type="inferred from homology"/>
<dbReference type="InterPro" id="IPR036551">
    <property type="entry name" value="Flavin_trans-like"/>
</dbReference>
<evidence type="ECO:0000313" key="7">
    <source>
        <dbReference type="EMBL" id="EEK16003.1"/>
    </source>
</evidence>
<comment type="cofactor">
    <cofactor evidence="3">
        <name>FMN</name>
        <dbReference type="ChEBI" id="CHEBI:58210"/>
    </cofactor>
    <text evidence="3">Binds 1 FMN per subunit.</text>
</comment>
<dbReference type="NCBIfam" id="TIGR00521">
    <property type="entry name" value="coaBC_dfp"/>
    <property type="match status" value="1"/>
</dbReference>
<dbReference type="PANTHER" id="PTHR14359">
    <property type="entry name" value="HOMO-OLIGOMERIC FLAVIN CONTAINING CYS DECARBOXYLASE FAMILY"/>
    <property type="match status" value="1"/>
</dbReference>
<dbReference type="SUPFAM" id="SSF52507">
    <property type="entry name" value="Homo-oligomeric flavin-containing Cys decarboxylases, HFCD"/>
    <property type="match status" value="1"/>
</dbReference>
<gene>
    <name evidence="3 7" type="primary">coaBC</name>
    <name evidence="7" type="ORF">PORUE0001_1104</name>
</gene>
<keyword evidence="2 3" id="KW-0456">Lyase</keyword>
<dbReference type="GO" id="GO:0015941">
    <property type="term" value="P:pantothenate catabolic process"/>
    <property type="evidence" value="ECO:0007669"/>
    <property type="project" value="InterPro"/>
</dbReference>
<dbReference type="Pfam" id="PF04127">
    <property type="entry name" value="DFP"/>
    <property type="match status" value="1"/>
</dbReference>
<keyword evidence="1 3" id="KW-0210">Decarboxylase</keyword>
<evidence type="ECO:0000313" key="8">
    <source>
        <dbReference type="Proteomes" id="UP000003303"/>
    </source>
</evidence>
<dbReference type="AlphaFoldDB" id="C2ME49"/>
<comment type="caution">
    <text evidence="3">Lacks conserved residue(s) required for the propagation of feature annotation.</text>
</comment>
<feature type="binding site" evidence="3">
    <location>
        <position position="331"/>
    </location>
    <ligand>
        <name>CTP</name>
        <dbReference type="ChEBI" id="CHEBI:37563"/>
    </ligand>
</feature>
<comment type="function">
    <text evidence="4">Catalyzes two steps in the biosynthesis of coenzyme A. In the first step cysteine is conjugated to 4'-phosphopantothenate to form 4-phosphopantothenoylcysteine, in the latter compound is decarboxylated to form 4'-phosphopantotheine.</text>
</comment>
<dbReference type="GO" id="GO:0004633">
    <property type="term" value="F:phosphopantothenoylcysteine decarboxylase activity"/>
    <property type="evidence" value="ECO:0007669"/>
    <property type="project" value="UniProtKB-UniRule"/>
</dbReference>
<evidence type="ECO:0000256" key="3">
    <source>
        <dbReference type="HAMAP-Rule" id="MF_02225"/>
    </source>
</evidence>
<dbReference type="SUPFAM" id="SSF102645">
    <property type="entry name" value="CoaB-like"/>
    <property type="match status" value="1"/>
</dbReference>
<comment type="catalytic activity">
    <reaction evidence="3 4">
        <text>N-[(R)-4-phosphopantothenoyl]-L-cysteine + H(+) = (R)-4'-phosphopantetheine + CO2</text>
        <dbReference type="Rhea" id="RHEA:16793"/>
        <dbReference type="ChEBI" id="CHEBI:15378"/>
        <dbReference type="ChEBI" id="CHEBI:16526"/>
        <dbReference type="ChEBI" id="CHEBI:59458"/>
        <dbReference type="ChEBI" id="CHEBI:61723"/>
        <dbReference type="EC" id="4.1.1.36"/>
    </reaction>
</comment>
<evidence type="ECO:0000256" key="4">
    <source>
        <dbReference type="RuleBase" id="RU364078"/>
    </source>
</evidence>
<keyword evidence="3 4" id="KW-0288">FMN</keyword>
<name>C2ME49_9PORP</name>